<dbReference type="CDD" id="cd04194">
    <property type="entry name" value="GT8_A4GalT_like"/>
    <property type="match status" value="1"/>
</dbReference>
<dbReference type="PANTHER" id="PTHR13778">
    <property type="entry name" value="GLYCOSYLTRANSFERASE 8 DOMAIN-CONTAINING PROTEIN"/>
    <property type="match status" value="1"/>
</dbReference>
<protein>
    <submittedName>
        <fullName evidence="4">Glycosyltransferase family 8 protein</fullName>
    </submittedName>
</protein>
<dbReference type="InterPro" id="IPR050748">
    <property type="entry name" value="Glycosyltrans_8_dom-fam"/>
</dbReference>
<dbReference type="GO" id="GO:0046872">
    <property type="term" value="F:metal ion binding"/>
    <property type="evidence" value="ECO:0007669"/>
    <property type="project" value="UniProtKB-KW"/>
</dbReference>
<evidence type="ECO:0000256" key="2">
    <source>
        <dbReference type="ARBA" id="ARBA00022679"/>
    </source>
</evidence>
<dbReference type="GO" id="GO:0016757">
    <property type="term" value="F:glycosyltransferase activity"/>
    <property type="evidence" value="ECO:0007669"/>
    <property type="project" value="UniProtKB-KW"/>
</dbReference>
<dbReference type="Proteomes" id="UP000522720">
    <property type="component" value="Unassembled WGS sequence"/>
</dbReference>
<sequence>MNLLFSIDDGYVRQFQVTLYSLIKNSSSRDVQVYVLQKTRLAAHEAISQFCQSLGATYHPILIGEKAFETAPTTDRYPETIYYRLLAHEYLPADLDKILYLDADMLCINDLAPLYDMDLGEQLYAAASHVEDSVVNEAVNKLRLGNYEATSYVNSGLLLMNLAAIRKTVKREAIIAYIEEKGPVLFLPDQDVLNALYGHQITLIPDQIYNLDTRYLPFYKLKSGGELDLDWVMRHTVILHFCGRDKPWKSSYRGNFAGLYKHYEVLMDREVTDAN</sequence>
<keyword evidence="2 4" id="KW-0808">Transferase</keyword>
<proteinExistence type="predicted"/>
<accession>A0A7X6N017</accession>
<dbReference type="InterPro" id="IPR029044">
    <property type="entry name" value="Nucleotide-diphossugar_trans"/>
</dbReference>
<dbReference type="EMBL" id="JAAXPR010000003">
    <property type="protein sequence ID" value="NKZ19732.1"/>
    <property type="molecule type" value="Genomic_DNA"/>
</dbReference>
<dbReference type="RefSeq" id="WP_168548487.1">
    <property type="nucleotide sequence ID" value="NZ_JAAXPR010000003.1"/>
</dbReference>
<evidence type="ECO:0000256" key="1">
    <source>
        <dbReference type="ARBA" id="ARBA00022676"/>
    </source>
</evidence>
<dbReference type="SUPFAM" id="SSF53448">
    <property type="entry name" value="Nucleotide-diphospho-sugar transferases"/>
    <property type="match status" value="1"/>
</dbReference>
<reference evidence="4 5" key="1">
    <citation type="submission" date="2020-04" db="EMBL/GenBank/DDBJ databases">
        <title>MicrobeNet Type strains.</title>
        <authorList>
            <person name="Nicholson A.C."/>
        </authorList>
    </citation>
    <scope>NUCLEOTIDE SEQUENCE [LARGE SCALE GENOMIC DNA]</scope>
    <source>
        <strain evidence="4 5">CCUG 69612</strain>
    </source>
</reference>
<evidence type="ECO:0000313" key="5">
    <source>
        <dbReference type="Proteomes" id="UP000522720"/>
    </source>
</evidence>
<keyword evidence="3" id="KW-0479">Metal-binding</keyword>
<evidence type="ECO:0000256" key="3">
    <source>
        <dbReference type="ARBA" id="ARBA00022723"/>
    </source>
</evidence>
<dbReference type="Gene3D" id="3.90.550.10">
    <property type="entry name" value="Spore Coat Polysaccharide Biosynthesis Protein SpsA, Chain A"/>
    <property type="match status" value="1"/>
</dbReference>
<dbReference type="PANTHER" id="PTHR13778:SF47">
    <property type="entry name" value="LIPOPOLYSACCHARIDE 1,3-GALACTOSYLTRANSFERASE"/>
    <property type="match status" value="1"/>
</dbReference>
<dbReference type="InterPro" id="IPR002495">
    <property type="entry name" value="Glyco_trans_8"/>
</dbReference>
<dbReference type="Pfam" id="PF01501">
    <property type="entry name" value="Glyco_transf_8"/>
    <property type="match status" value="1"/>
</dbReference>
<gene>
    <name evidence="4" type="ORF">HF992_02525</name>
</gene>
<comment type="caution">
    <text evidence="4">The sequence shown here is derived from an EMBL/GenBank/DDBJ whole genome shotgun (WGS) entry which is preliminary data.</text>
</comment>
<name>A0A7X6N017_9STRE</name>
<keyword evidence="1" id="KW-0328">Glycosyltransferase</keyword>
<organism evidence="4 5">
    <name type="scientific">Streptococcus ovuberis</name>
    <dbReference type="NCBI Taxonomy" id="1936207"/>
    <lineage>
        <taxon>Bacteria</taxon>
        <taxon>Bacillati</taxon>
        <taxon>Bacillota</taxon>
        <taxon>Bacilli</taxon>
        <taxon>Lactobacillales</taxon>
        <taxon>Streptococcaceae</taxon>
        <taxon>Streptococcus</taxon>
    </lineage>
</organism>
<dbReference type="AlphaFoldDB" id="A0A7X6N017"/>
<evidence type="ECO:0000313" key="4">
    <source>
        <dbReference type="EMBL" id="NKZ19732.1"/>
    </source>
</evidence>
<keyword evidence="5" id="KW-1185">Reference proteome</keyword>